<dbReference type="PANTHER" id="PTHR13292">
    <property type="entry name" value="AUTOPHAGY-RELATED PROTEIN 101"/>
    <property type="match status" value="1"/>
</dbReference>
<evidence type="ECO:0000313" key="4">
    <source>
        <dbReference type="EMBL" id="TGZ81096.1"/>
    </source>
</evidence>
<evidence type="ECO:0000256" key="1">
    <source>
        <dbReference type="ARBA" id="ARBA00007130"/>
    </source>
</evidence>
<protein>
    <recommendedName>
        <fullName evidence="2">Autophagy-related protein 101</fullName>
    </recommendedName>
</protein>
<reference evidence="4 5" key="1">
    <citation type="submission" date="2019-04" db="EMBL/GenBank/DDBJ databases">
        <title>Comparative genomics and transcriptomics to analyze fruiting body development in filamentous ascomycetes.</title>
        <authorList>
            <consortium name="DOE Joint Genome Institute"/>
            <person name="Lutkenhaus R."/>
            <person name="Traeger S."/>
            <person name="Breuer J."/>
            <person name="Kuo A."/>
            <person name="Lipzen A."/>
            <person name="Pangilinan J."/>
            <person name="Dilworth D."/>
            <person name="Sandor L."/>
            <person name="Poggeler S."/>
            <person name="Barry K."/>
            <person name="Grigoriev I.V."/>
            <person name="Nowrousian M."/>
        </authorList>
    </citation>
    <scope>NUCLEOTIDE SEQUENCE [LARGE SCALE GENOMIC DNA]</scope>
    <source>
        <strain evidence="4 5">CBS 389.68</strain>
    </source>
</reference>
<dbReference type="InParanoid" id="A0A4S2MX09"/>
<dbReference type="InterPro" id="IPR012445">
    <property type="entry name" value="ATG101"/>
</dbReference>
<organism evidence="4 5">
    <name type="scientific">Ascodesmis nigricans</name>
    <dbReference type="NCBI Taxonomy" id="341454"/>
    <lineage>
        <taxon>Eukaryota</taxon>
        <taxon>Fungi</taxon>
        <taxon>Dikarya</taxon>
        <taxon>Ascomycota</taxon>
        <taxon>Pezizomycotina</taxon>
        <taxon>Pezizomycetes</taxon>
        <taxon>Pezizales</taxon>
        <taxon>Ascodesmidaceae</taxon>
        <taxon>Ascodesmis</taxon>
    </lineage>
</organism>
<keyword evidence="3" id="KW-0072">Autophagy</keyword>
<dbReference type="Pfam" id="PF07855">
    <property type="entry name" value="ATG101"/>
    <property type="match status" value="1"/>
</dbReference>
<dbReference type="GO" id="GO:1990316">
    <property type="term" value="C:Atg1/ULK1 kinase complex"/>
    <property type="evidence" value="ECO:0007669"/>
    <property type="project" value="TreeGrafter"/>
</dbReference>
<accession>A0A4S2MX09</accession>
<dbReference type="OrthoDB" id="10259639at2759"/>
<dbReference type="Proteomes" id="UP000298138">
    <property type="component" value="Unassembled WGS sequence"/>
</dbReference>
<gene>
    <name evidence="4" type="ORF">EX30DRAFT_395903</name>
</gene>
<name>A0A4S2MX09_9PEZI</name>
<dbReference type="GO" id="GO:0000045">
    <property type="term" value="P:autophagosome assembly"/>
    <property type="evidence" value="ECO:0007669"/>
    <property type="project" value="TreeGrafter"/>
</dbReference>
<dbReference type="PANTHER" id="PTHR13292:SF0">
    <property type="entry name" value="AUTOPHAGY-RELATED PROTEIN 101"/>
    <property type="match status" value="1"/>
</dbReference>
<dbReference type="GO" id="GO:0000407">
    <property type="term" value="C:phagophore assembly site"/>
    <property type="evidence" value="ECO:0007669"/>
    <property type="project" value="TreeGrafter"/>
</dbReference>
<evidence type="ECO:0000256" key="2">
    <source>
        <dbReference type="ARBA" id="ARBA00018874"/>
    </source>
</evidence>
<keyword evidence="5" id="KW-1185">Reference proteome</keyword>
<evidence type="ECO:0000313" key="5">
    <source>
        <dbReference type="Proteomes" id="UP000298138"/>
    </source>
</evidence>
<comment type="similarity">
    <text evidence="1">Belongs to the ATG101 family.</text>
</comment>
<dbReference type="GO" id="GO:0019901">
    <property type="term" value="F:protein kinase binding"/>
    <property type="evidence" value="ECO:0007669"/>
    <property type="project" value="TreeGrafter"/>
</dbReference>
<sequence>MERPPVFTLEVLADRTLLNDVVKGSFIHCEEFTAIILAVGRPRAFRRVWDKEGVLYTIFFHRLFSSFRPSTRDLLDLTLPSFDDAELDDMINQRLAQLMRSMEPSTNAGPRTSRGQLAVRFYEKRPRKASWFAKAEEKVCWEQWTLNVTVMAPSTDSSEKIAVRKKIERQLEKTLRTIIATAGSKKDHVPPITSNDSNPFPYAIVISPKDDTWGARMGIFHQERNLVVS</sequence>
<dbReference type="AlphaFoldDB" id="A0A4S2MX09"/>
<evidence type="ECO:0000256" key="3">
    <source>
        <dbReference type="ARBA" id="ARBA00023006"/>
    </source>
</evidence>
<dbReference type="EMBL" id="ML220121">
    <property type="protein sequence ID" value="TGZ81096.1"/>
    <property type="molecule type" value="Genomic_DNA"/>
</dbReference>
<dbReference type="STRING" id="341454.A0A4S2MX09"/>
<proteinExistence type="inferred from homology"/>